<dbReference type="InterPro" id="IPR027417">
    <property type="entry name" value="P-loop_NTPase"/>
</dbReference>
<dbReference type="VEuPathDB" id="FungiDB:HMPREF1541_01066"/>
<organism evidence="2 3">
    <name type="scientific">Cyphellophora europaea (strain CBS 101466)</name>
    <name type="common">Phialophora europaea</name>
    <dbReference type="NCBI Taxonomy" id="1220924"/>
    <lineage>
        <taxon>Eukaryota</taxon>
        <taxon>Fungi</taxon>
        <taxon>Dikarya</taxon>
        <taxon>Ascomycota</taxon>
        <taxon>Pezizomycotina</taxon>
        <taxon>Eurotiomycetes</taxon>
        <taxon>Chaetothyriomycetidae</taxon>
        <taxon>Chaetothyriales</taxon>
        <taxon>Cyphellophoraceae</taxon>
        <taxon>Cyphellophora</taxon>
    </lineage>
</organism>
<dbReference type="AlphaFoldDB" id="W2SDX8"/>
<reference evidence="2 3" key="1">
    <citation type="submission" date="2013-03" db="EMBL/GenBank/DDBJ databases">
        <title>The Genome Sequence of Phialophora europaea CBS 101466.</title>
        <authorList>
            <consortium name="The Broad Institute Genomics Platform"/>
            <person name="Cuomo C."/>
            <person name="de Hoog S."/>
            <person name="Gorbushina A."/>
            <person name="Walker B."/>
            <person name="Young S.K."/>
            <person name="Zeng Q."/>
            <person name="Gargeya S."/>
            <person name="Fitzgerald M."/>
            <person name="Haas B."/>
            <person name="Abouelleil A."/>
            <person name="Allen A.W."/>
            <person name="Alvarado L."/>
            <person name="Arachchi H.M."/>
            <person name="Berlin A.M."/>
            <person name="Chapman S.B."/>
            <person name="Gainer-Dewar J."/>
            <person name="Goldberg J."/>
            <person name="Griggs A."/>
            <person name="Gujja S."/>
            <person name="Hansen M."/>
            <person name="Howarth C."/>
            <person name="Imamovic A."/>
            <person name="Ireland A."/>
            <person name="Larimer J."/>
            <person name="McCowan C."/>
            <person name="Murphy C."/>
            <person name="Pearson M."/>
            <person name="Poon T.W."/>
            <person name="Priest M."/>
            <person name="Roberts A."/>
            <person name="Saif S."/>
            <person name="Shea T."/>
            <person name="Sisk P."/>
            <person name="Sykes S."/>
            <person name="Wortman J."/>
            <person name="Nusbaum C."/>
            <person name="Birren B."/>
        </authorList>
    </citation>
    <scope>NUCLEOTIDE SEQUENCE [LARGE SCALE GENOMIC DNA]</scope>
    <source>
        <strain evidence="2 3">CBS 101466</strain>
    </source>
</reference>
<feature type="compositionally biased region" description="Low complexity" evidence="1">
    <location>
        <begin position="115"/>
        <end position="138"/>
    </location>
</feature>
<evidence type="ECO:0008006" key="4">
    <source>
        <dbReference type="Google" id="ProtNLM"/>
    </source>
</evidence>
<gene>
    <name evidence="2" type="ORF">HMPREF1541_01066</name>
</gene>
<dbReference type="GeneID" id="19968405"/>
<protein>
    <recommendedName>
        <fullName evidence="4">Sulfotransferase domain-containing protein</fullName>
    </recommendedName>
</protein>
<dbReference type="eggNOG" id="ENOG502RCNY">
    <property type="taxonomic scope" value="Eukaryota"/>
</dbReference>
<dbReference type="STRING" id="1220924.W2SDX8"/>
<dbReference type="PANTHER" id="PTHR48419">
    <property type="entry name" value="SULFOTRANSFERASE DOMAIN-CONTAINING PROTEIN"/>
    <property type="match status" value="1"/>
</dbReference>
<dbReference type="PANTHER" id="PTHR48419:SF1">
    <property type="entry name" value="SULFOTRANSFERASE DOMAIN-CONTAINING PROTEIN"/>
    <property type="match status" value="1"/>
</dbReference>
<dbReference type="SUPFAM" id="SSF52540">
    <property type="entry name" value="P-loop containing nucleoside triphosphate hydrolases"/>
    <property type="match status" value="1"/>
</dbReference>
<dbReference type="InParanoid" id="W2SDX8"/>
<sequence>MYARSTTGLISDRIKVFMTRQDLACVHEPFGDAFYYGPERLSSRFEIDETTRNESGFSDSTYQTIFDRLEREGEDGKRVFIKDITYYLVPPEGIPPQIAPSVSFKRRGIGTSRPSTPGSNGASTNGTNGTNGHSNGTPPRSPPFPYYHMEPDNPTVVPLHLLEQFQWAFLIRDPHSSIPSYYRCTIPPLQEMTGFNDFYPNEAGYIELRKMFDFLRASGQVGPKLAGQDKEVNGIGGAVKPKANNIDICLVDADDLLDNPEAVVKGFCEAVGLDYSPRMLNWDNEEDQRRAEQAFEKWRGFHEDALESKDLKPRKHKKHAKTEEQWDAEWKEKYGEEAAKMIRQTVDENMEHYHYLKQFALKV</sequence>
<feature type="region of interest" description="Disordered" evidence="1">
    <location>
        <begin position="99"/>
        <end position="145"/>
    </location>
</feature>
<dbReference type="HOGENOM" id="CLU_033907_0_0_1"/>
<dbReference type="EMBL" id="KB822711">
    <property type="protein sequence ID" value="ETN46877.1"/>
    <property type="molecule type" value="Genomic_DNA"/>
</dbReference>
<proteinExistence type="predicted"/>
<evidence type="ECO:0000313" key="3">
    <source>
        <dbReference type="Proteomes" id="UP000030752"/>
    </source>
</evidence>
<name>W2SDX8_CYPE1</name>
<accession>W2SDX8</accession>
<dbReference type="InterPro" id="IPR053226">
    <property type="entry name" value="Pyrrolopyrazine_biosynth_F"/>
</dbReference>
<dbReference type="Gene3D" id="3.40.50.300">
    <property type="entry name" value="P-loop containing nucleotide triphosphate hydrolases"/>
    <property type="match status" value="1"/>
</dbReference>
<dbReference type="Proteomes" id="UP000030752">
    <property type="component" value="Unassembled WGS sequence"/>
</dbReference>
<evidence type="ECO:0000313" key="2">
    <source>
        <dbReference type="EMBL" id="ETN46877.1"/>
    </source>
</evidence>
<evidence type="ECO:0000256" key="1">
    <source>
        <dbReference type="SAM" id="MobiDB-lite"/>
    </source>
</evidence>
<dbReference type="OrthoDB" id="2405944at2759"/>
<keyword evidence="3" id="KW-1185">Reference proteome</keyword>
<dbReference type="RefSeq" id="XP_008711589.1">
    <property type="nucleotide sequence ID" value="XM_008713367.1"/>
</dbReference>